<dbReference type="EMBL" id="JACRWC010000062">
    <property type="protein sequence ID" value="MBC5999346.1"/>
    <property type="molecule type" value="Genomic_DNA"/>
</dbReference>
<keyword evidence="9" id="KW-1185">Reference proteome</keyword>
<keyword evidence="2" id="KW-0813">Transport</keyword>
<dbReference type="PIRSF" id="PIRSF002808">
    <property type="entry name" value="Hexose_phosphate_transp"/>
    <property type="match status" value="1"/>
</dbReference>
<gene>
    <name evidence="8" type="ORF">H8876_04970</name>
</gene>
<protein>
    <submittedName>
        <fullName evidence="8">MFS transporter</fullName>
    </submittedName>
</protein>
<dbReference type="InterPro" id="IPR011701">
    <property type="entry name" value="MFS"/>
</dbReference>
<dbReference type="Proteomes" id="UP000644115">
    <property type="component" value="Unassembled WGS sequence"/>
</dbReference>
<feature type="transmembrane region" description="Helical" evidence="6">
    <location>
        <begin position="377"/>
        <end position="401"/>
    </location>
</feature>
<feature type="transmembrane region" description="Helical" evidence="6">
    <location>
        <begin position="348"/>
        <end position="370"/>
    </location>
</feature>
<organism evidence="8 9">
    <name type="scientific">Lentihominibacter faecis</name>
    <dbReference type="NCBI Taxonomy" id="2764712"/>
    <lineage>
        <taxon>Bacteria</taxon>
        <taxon>Bacillati</taxon>
        <taxon>Bacillota</taxon>
        <taxon>Clostridia</taxon>
        <taxon>Peptostreptococcales</taxon>
        <taxon>Anaerovoracaceae</taxon>
        <taxon>Lentihominibacter</taxon>
    </lineage>
</organism>
<feature type="transmembrane region" description="Helical" evidence="6">
    <location>
        <begin position="324"/>
        <end position="342"/>
    </location>
</feature>
<feature type="transmembrane region" description="Helical" evidence="6">
    <location>
        <begin position="27"/>
        <end position="44"/>
    </location>
</feature>
<feature type="domain" description="Major facilitator superfamily (MFS) profile" evidence="7">
    <location>
        <begin position="30"/>
        <end position="441"/>
    </location>
</feature>
<keyword evidence="3 6" id="KW-0812">Transmembrane</keyword>
<dbReference type="InterPro" id="IPR020846">
    <property type="entry name" value="MFS_dom"/>
</dbReference>
<dbReference type="PANTHER" id="PTHR43826">
    <property type="entry name" value="GLUCOSE-6-PHOSPHATE EXCHANGER SLC37A4"/>
    <property type="match status" value="1"/>
</dbReference>
<dbReference type="PANTHER" id="PTHR43826:SF3">
    <property type="entry name" value="GLUCOSE-6-PHOSPHATE EXCHANGER SLC37A4"/>
    <property type="match status" value="1"/>
</dbReference>
<keyword evidence="5 6" id="KW-0472">Membrane</keyword>
<evidence type="ECO:0000313" key="9">
    <source>
        <dbReference type="Proteomes" id="UP000644115"/>
    </source>
</evidence>
<evidence type="ECO:0000256" key="1">
    <source>
        <dbReference type="ARBA" id="ARBA00004651"/>
    </source>
</evidence>
<evidence type="ECO:0000256" key="2">
    <source>
        <dbReference type="ARBA" id="ARBA00022448"/>
    </source>
</evidence>
<evidence type="ECO:0000256" key="5">
    <source>
        <dbReference type="ARBA" id="ARBA00023136"/>
    </source>
</evidence>
<dbReference type="InterPro" id="IPR036259">
    <property type="entry name" value="MFS_trans_sf"/>
</dbReference>
<name>A0A923NBX2_9FIRM</name>
<dbReference type="RefSeq" id="WP_249286793.1">
    <property type="nucleotide sequence ID" value="NZ_JACRWC010000062.1"/>
</dbReference>
<dbReference type="GO" id="GO:0005886">
    <property type="term" value="C:plasma membrane"/>
    <property type="evidence" value="ECO:0007669"/>
    <property type="project" value="UniProtKB-SubCell"/>
</dbReference>
<evidence type="ECO:0000256" key="4">
    <source>
        <dbReference type="ARBA" id="ARBA00022989"/>
    </source>
</evidence>
<feature type="transmembrane region" description="Helical" evidence="6">
    <location>
        <begin position="413"/>
        <end position="436"/>
    </location>
</feature>
<dbReference type="SUPFAM" id="SSF103473">
    <property type="entry name" value="MFS general substrate transporter"/>
    <property type="match status" value="1"/>
</dbReference>
<sequence>MNDDNGQKNVKMLGYTPEQYKLFTKNAWIVLLAFSVLYCMLYCGRQNINYIMPAMMQEEGWTELDLGILASVLFWTYGLGHLFNGRLGEIFGVNKFIVAGMFLSAIANLLIGFQSSLVIIAILWGFNGYFQSMLWSPGMALLANWWPGHRRGFATGLANGFSGLGQVCAALAVSLSIIILPGFGWKAGFIIPAAIMILTGIIYLFFIKDSPKKIGLKDYVDPDAVKMEKDEELRELVSQKGKLYPYIHLFKQWRFDCWLLIIASSSIARYGLLTWIPTYYVQNFGVDIKEGALGTILLPLGMAFGTFIIPTISDKYFSENRLPMVIICAAAAGLTVFIFRGIDPGPIAGMLLFSAGFFIYGINGIVWAYAIDVGGRVFAGTAAGILDCFAYLGAAVQAIIFGSVLTSTGNWTLVFTAIVGVCAGMILLSIIAGWGLNKKKDIV</sequence>
<accession>A0A923NBX2</accession>
<dbReference type="Pfam" id="PF07690">
    <property type="entry name" value="MFS_1"/>
    <property type="match status" value="1"/>
</dbReference>
<feature type="transmembrane region" description="Helical" evidence="6">
    <location>
        <begin position="160"/>
        <end position="183"/>
    </location>
</feature>
<feature type="transmembrane region" description="Helical" evidence="6">
    <location>
        <begin position="96"/>
        <end position="126"/>
    </location>
</feature>
<proteinExistence type="predicted"/>
<feature type="transmembrane region" description="Helical" evidence="6">
    <location>
        <begin position="292"/>
        <end position="312"/>
    </location>
</feature>
<dbReference type="InterPro" id="IPR051337">
    <property type="entry name" value="OPA_Antiporter"/>
</dbReference>
<dbReference type="AlphaFoldDB" id="A0A923NBX2"/>
<evidence type="ECO:0000256" key="3">
    <source>
        <dbReference type="ARBA" id="ARBA00022692"/>
    </source>
</evidence>
<dbReference type="InterPro" id="IPR000849">
    <property type="entry name" value="Sugar_P_transporter"/>
</dbReference>
<evidence type="ECO:0000259" key="7">
    <source>
        <dbReference type="PROSITE" id="PS50850"/>
    </source>
</evidence>
<reference evidence="8" key="1">
    <citation type="submission" date="2020-08" db="EMBL/GenBank/DDBJ databases">
        <authorList>
            <person name="Liu C."/>
            <person name="Sun Q."/>
        </authorList>
    </citation>
    <scope>NUCLEOTIDE SEQUENCE</scope>
    <source>
        <strain evidence="8">BX16</strain>
    </source>
</reference>
<feature type="transmembrane region" description="Helical" evidence="6">
    <location>
        <begin position="64"/>
        <end position="84"/>
    </location>
</feature>
<dbReference type="Gene3D" id="1.20.1250.20">
    <property type="entry name" value="MFS general substrate transporter like domains"/>
    <property type="match status" value="2"/>
</dbReference>
<evidence type="ECO:0000313" key="8">
    <source>
        <dbReference type="EMBL" id="MBC5999346.1"/>
    </source>
</evidence>
<evidence type="ECO:0000256" key="6">
    <source>
        <dbReference type="SAM" id="Phobius"/>
    </source>
</evidence>
<comment type="caution">
    <text evidence="8">The sequence shown here is derived from an EMBL/GenBank/DDBJ whole genome shotgun (WGS) entry which is preliminary data.</text>
</comment>
<keyword evidence="4 6" id="KW-1133">Transmembrane helix</keyword>
<feature type="transmembrane region" description="Helical" evidence="6">
    <location>
        <begin position="257"/>
        <end position="280"/>
    </location>
</feature>
<feature type="transmembrane region" description="Helical" evidence="6">
    <location>
        <begin position="189"/>
        <end position="207"/>
    </location>
</feature>
<dbReference type="GO" id="GO:0061513">
    <property type="term" value="F:glucose 6-phosphate:phosphate antiporter activity"/>
    <property type="evidence" value="ECO:0007669"/>
    <property type="project" value="TreeGrafter"/>
</dbReference>
<dbReference type="PROSITE" id="PS50850">
    <property type="entry name" value="MFS"/>
    <property type="match status" value="1"/>
</dbReference>
<dbReference type="GO" id="GO:0035435">
    <property type="term" value="P:phosphate ion transmembrane transport"/>
    <property type="evidence" value="ECO:0007669"/>
    <property type="project" value="TreeGrafter"/>
</dbReference>
<comment type="subcellular location">
    <subcellularLocation>
        <location evidence="1">Cell membrane</location>
        <topology evidence="1">Multi-pass membrane protein</topology>
    </subcellularLocation>
</comment>